<gene>
    <name evidence="1" type="ORF">M136_4881</name>
</gene>
<protein>
    <submittedName>
        <fullName evidence="1">Uncharacterized protein</fullName>
    </submittedName>
</protein>
<dbReference type="EMBL" id="JGDJ01000034">
    <property type="protein sequence ID" value="EXZ31338.1"/>
    <property type="molecule type" value="Genomic_DNA"/>
</dbReference>
<proteinExistence type="predicted"/>
<comment type="caution">
    <text evidence="1">The sequence shown here is derived from an EMBL/GenBank/DDBJ whole genome shotgun (WGS) entry which is preliminary data.</text>
</comment>
<dbReference type="Proteomes" id="UP000022082">
    <property type="component" value="Unassembled WGS sequence"/>
</dbReference>
<name>A0A015XI56_BACFG</name>
<reference evidence="1 2" key="1">
    <citation type="submission" date="2014-02" db="EMBL/GenBank/DDBJ databases">
        <authorList>
            <person name="Sears C."/>
            <person name="Carroll K."/>
            <person name="Sack B.R."/>
            <person name="Qadri F."/>
            <person name="Myers L.L."/>
            <person name="Chung G.-T."/>
            <person name="Escheverria P."/>
            <person name="Fraser C.M."/>
            <person name="Sadzewicz L."/>
            <person name="Shefchek K.A."/>
            <person name="Tallon L."/>
            <person name="Das S.P."/>
            <person name="Daugherty S."/>
            <person name="Mongodin E.F."/>
        </authorList>
    </citation>
    <scope>NUCLEOTIDE SEQUENCE [LARGE SCALE GENOMIC DNA]</scope>
    <source>
        <strain evidence="1 2">S36L11</strain>
    </source>
</reference>
<dbReference type="PATRIC" id="fig|1339327.3.peg.166"/>
<organism evidence="1 2">
    <name type="scientific">Bacteroides fragilis str. S36L11</name>
    <dbReference type="NCBI Taxonomy" id="1339327"/>
    <lineage>
        <taxon>Bacteria</taxon>
        <taxon>Pseudomonadati</taxon>
        <taxon>Bacteroidota</taxon>
        <taxon>Bacteroidia</taxon>
        <taxon>Bacteroidales</taxon>
        <taxon>Bacteroidaceae</taxon>
        <taxon>Bacteroides</taxon>
    </lineage>
</organism>
<dbReference type="AlphaFoldDB" id="A0A015XI56"/>
<sequence length="49" mass="5618">MAAKLARSSYGLSIAGCFLSKYNHLISFEYDFSQIIIFKTLKISLYNHL</sequence>
<evidence type="ECO:0000313" key="1">
    <source>
        <dbReference type="EMBL" id="EXZ31338.1"/>
    </source>
</evidence>
<evidence type="ECO:0000313" key="2">
    <source>
        <dbReference type="Proteomes" id="UP000022082"/>
    </source>
</evidence>
<accession>A0A015XI56</accession>